<dbReference type="EMBL" id="QGGO01000001">
    <property type="protein sequence ID" value="PWK29283.1"/>
    <property type="molecule type" value="Genomic_DNA"/>
</dbReference>
<dbReference type="Gene3D" id="3.30.420.250">
    <property type="match status" value="1"/>
</dbReference>
<organism evidence="1 2">
    <name type="scientific">Arcicella aurantiaca</name>
    <dbReference type="NCBI Taxonomy" id="591202"/>
    <lineage>
        <taxon>Bacteria</taxon>
        <taxon>Pseudomonadati</taxon>
        <taxon>Bacteroidota</taxon>
        <taxon>Cytophagia</taxon>
        <taxon>Cytophagales</taxon>
        <taxon>Flectobacillaceae</taxon>
        <taxon>Arcicella</taxon>
    </lineage>
</organism>
<accession>A0A316EF22</accession>
<dbReference type="RefSeq" id="WP_158279483.1">
    <property type="nucleotide sequence ID" value="NZ_QGGO01000001.1"/>
</dbReference>
<gene>
    <name evidence="1" type="ORF">LV89_00123</name>
</gene>
<keyword evidence="2" id="KW-1185">Reference proteome</keyword>
<name>A0A316EF22_9BACT</name>
<proteinExistence type="predicted"/>
<dbReference type="Proteomes" id="UP000245489">
    <property type="component" value="Unassembled WGS sequence"/>
</dbReference>
<dbReference type="AlphaFoldDB" id="A0A316EF22"/>
<dbReference type="CDD" id="cd24013">
    <property type="entry name" value="ASKHA_ATPase_BT3980-like"/>
    <property type="match status" value="1"/>
</dbReference>
<comment type="caution">
    <text evidence="1">The sequence shown here is derived from an EMBL/GenBank/DDBJ whole genome shotgun (WGS) entry which is preliminary data.</text>
</comment>
<evidence type="ECO:0000313" key="1">
    <source>
        <dbReference type="EMBL" id="PWK29283.1"/>
    </source>
</evidence>
<sequence length="265" mass="31155">MPTNNLHIEPIFKSENPRFDIEKLNQYRLSCEVSESSFYCEVVDLTNNEEVIAIENYQFSATESDISISHFLQAIYETHDFLKSLKWKSVEIIIDNQAFTLVPTDLFRKEYTIRYLQLAKGLLITDEEEVNAYTHEDLGIINVYSTDRELYNWFSEVYPLVDISYKHKTSKLIDFAVFSSKAQTAFVHFGNQHFTLVITVNGTLKYCNRFLYKTPQDLVYYVLFAMNELEIEPDEIFFRLYGNIKEQSEDFNLLNQYLPNVKIGI</sequence>
<evidence type="ECO:0000313" key="2">
    <source>
        <dbReference type="Proteomes" id="UP000245489"/>
    </source>
</evidence>
<reference evidence="1 2" key="1">
    <citation type="submission" date="2018-05" db="EMBL/GenBank/DDBJ databases">
        <title>Genomic Encyclopedia of Archaeal and Bacterial Type Strains, Phase II (KMG-II): from individual species to whole genera.</title>
        <authorList>
            <person name="Goeker M."/>
        </authorList>
    </citation>
    <scope>NUCLEOTIDE SEQUENCE [LARGE SCALE GENOMIC DNA]</scope>
    <source>
        <strain evidence="1 2">DSM 22214</strain>
    </source>
</reference>
<protein>
    <submittedName>
        <fullName evidence="1">Uncharacterized protein DUF3822</fullName>
    </submittedName>
</protein>
<dbReference type="Pfam" id="PF12864">
    <property type="entry name" value="DUF3822"/>
    <property type="match status" value="1"/>
</dbReference>
<dbReference type="OrthoDB" id="658622at2"/>
<dbReference type="InterPro" id="IPR024213">
    <property type="entry name" value="DUF3822"/>
</dbReference>
<dbReference type="Gene3D" id="3.30.420.260">
    <property type="match status" value="1"/>
</dbReference>